<name>A0A1H3L427_9RHOB</name>
<dbReference type="RefSeq" id="WP_092642282.1">
    <property type="nucleotide sequence ID" value="NZ_FNPX01000002.1"/>
</dbReference>
<evidence type="ECO:0000256" key="1">
    <source>
        <dbReference type="SAM" id="SignalP"/>
    </source>
</evidence>
<protein>
    <submittedName>
        <fullName evidence="3">Apolipoprotein D and lipocalin family protein</fullName>
    </submittedName>
</protein>
<dbReference type="Pfam" id="PF08212">
    <property type="entry name" value="Lipocalin_2"/>
    <property type="match status" value="1"/>
</dbReference>
<dbReference type="OrthoDB" id="594739at2"/>
<feature type="chain" id="PRO_5011736693" evidence="1">
    <location>
        <begin position="19"/>
        <end position="166"/>
    </location>
</feature>
<gene>
    <name evidence="3" type="ORF">SAMN05444004_10282</name>
</gene>
<feature type="domain" description="Lipocalin/cytosolic fatty-acid binding" evidence="2">
    <location>
        <begin position="40"/>
        <end position="164"/>
    </location>
</feature>
<accession>A0A1H3L427</accession>
<dbReference type="SUPFAM" id="SSF50814">
    <property type="entry name" value="Lipocalins"/>
    <property type="match status" value="1"/>
</dbReference>
<proteinExistence type="predicted"/>
<keyword evidence="1" id="KW-0732">Signal</keyword>
<sequence length="166" mass="17360">MRALLPFVLVLAACQPNATLTSGQTYRDPTAIIASKADFDLTAFAGDWHEVARFPGSAGCAGAQVRFTMSGTAALRQTVRCSYGSSSEGTVQVAPLGRLIIADASGSAPVWVLWADTGYRTAILVSPDGTGGQILNRTPALPVDRLRAALEVLDFNGFDSGALVFP</sequence>
<keyword evidence="4" id="KW-1185">Reference proteome</keyword>
<evidence type="ECO:0000259" key="2">
    <source>
        <dbReference type="Pfam" id="PF08212"/>
    </source>
</evidence>
<dbReference type="EMBL" id="FNPX01000002">
    <property type="protein sequence ID" value="SDY59267.1"/>
    <property type="molecule type" value="Genomic_DNA"/>
</dbReference>
<reference evidence="4" key="1">
    <citation type="submission" date="2016-10" db="EMBL/GenBank/DDBJ databases">
        <authorList>
            <person name="Varghese N."/>
            <person name="Submissions S."/>
        </authorList>
    </citation>
    <scope>NUCLEOTIDE SEQUENCE [LARGE SCALE GENOMIC DNA]</scope>
    <source>
        <strain evidence="4">DSM 100420</strain>
    </source>
</reference>
<dbReference type="AlphaFoldDB" id="A0A1H3L427"/>
<dbReference type="Proteomes" id="UP000198914">
    <property type="component" value="Unassembled WGS sequence"/>
</dbReference>
<feature type="signal peptide" evidence="1">
    <location>
        <begin position="1"/>
        <end position="18"/>
    </location>
</feature>
<dbReference type="STRING" id="1244108.SAMN05444004_10282"/>
<dbReference type="Gene3D" id="2.40.128.20">
    <property type="match status" value="1"/>
</dbReference>
<organism evidence="3 4">
    <name type="scientific">Jannaschia faecimaris</name>
    <dbReference type="NCBI Taxonomy" id="1244108"/>
    <lineage>
        <taxon>Bacteria</taxon>
        <taxon>Pseudomonadati</taxon>
        <taxon>Pseudomonadota</taxon>
        <taxon>Alphaproteobacteria</taxon>
        <taxon>Rhodobacterales</taxon>
        <taxon>Roseobacteraceae</taxon>
        <taxon>Jannaschia</taxon>
    </lineage>
</organism>
<evidence type="ECO:0000313" key="3">
    <source>
        <dbReference type="EMBL" id="SDY59267.1"/>
    </source>
</evidence>
<keyword evidence="3" id="KW-0449">Lipoprotein</keyword>
<dbReference type="InterPro" id="IPR012674">
    <property type="entry name" value="Calycin"/>
</dbReference>
<evidence type="ECO:0000313" key="4">
    <source>
        <dbReference type="Proteomes" id="UP000198914"/>
    </source>
</evidence>
<dbReference type="InterPro" id="IPR000566">
    <property type="entry name" value="Lipocln_cytosolic_FA-bd_dom"/>
</dbReference>